<feature type="compositionally biased region" description="Acidic residues" evidence="1">
    <location>
        <begin position="441"/>
        <end position="453"/>
    </location>
</feature>
<reference evidence="3" key="2">
    <citation type="submission" date="2021-08" db="EMBL/GenBank/DDBJ databases">
        <authorList>
            <person name="Eriksson T."/>
        </authorList>
    </citation>
    <scope>NUCLEOTIDE SEQUENCE</scope>
    <source>
        <strain evidence="3">Stoneville</strain>
        <tissue evidence="3">Whole head</tissue>
    </source>
</reference>
<keyword evidence="4" id="KW-1185">Reference proteome</keyword>
<dbReference type="EMBL" id="JABDTM020026014">
    <property type="protein sequence ID" value="KAH0812478.1"/>
    <property type="molecule type" value="Genomic_DNA"/>
</dbReference>
<protein>
    <recommendedName>
        <fullName evidence="2">PiggyBac transposable element-derived protein domain-containing protein</fullName>
    </recommendedName>
</protein>
<name>A0A8J6HF12_TENMO</name>
<dbReference type="PANTHER" id="PTHR47055">
    <property type="entry name" value="DDE_TNP_1_7 DOMAIN-CONTAINING PROTEIN"/>
    <property type="match status" value="1"/>
</dbReference>
<dbReference type="GO" id="GO:0043565">
    <property type="term" value="F:sequence-specific DNA binding"/>
    <property type="evidence" value="ECO:0007669"/>
    <property type="project" value="TreeGrafter"/>
</dbReference>
<organism evidence="3 4">
    <name type="scientific">Tenebrio molitor</name>
    <name type="common">Yellow mealworm beetle</name>
    <dbReference type="NCBI Taxonomy" id="7067"/>
    <lineage>
        <taxon>Eukaryota</taxon>
        <taxon>Metazoa</taxon>
        <taxon>Ecdysozoa</taxon>
        <taxon>Arthropoda</taxon>
        <taxon>Hexapoda</taxon>
        <taxon>Insecta</taxon>
        <taxon>Pterygota</taxon>
        <taxon>Neoptera</taxon>
        <taxon>Endopterygota</taxon>
        <taxon>Coleoptera</taxon>
        <taxon>Polyphaga</taxon>
        <taxon>Cucujiformia</taxon>
        <taxon>Tenebrionidae</taxon>
        <taxon>Tenebrio</taxon>
    </lineage>
</organism>
<dbReference type="AlphaFoldDB" id="A0A8J6HF12"/>
<dbReference type="Proteomes" id="UP000719412">
    <property type="component" value="Unassembled WGS sequence"/>
</dbReference>
<evidence type="ECO:0000256" key="1">
    <source>
        <dbReference type="SAM" id="MobiDB-lite"/>
    </source>
</evidence>
<evidence type="ECO:0000259" key="2">
    <source>
        <dbReference type="Pfam" id="PF13843"/>
    </source>
</evidence>
<dbReference type="InterPro" id="IPR029526">
    <property type="entry name" value="PGBD"/>
</dbReference>
<feature type="region of interest" description="Disordered" evidence="1">
    <location>
        <begin position="441"/>
        <end position="469"/>
    </location>
</feature>
<sequence length="642" mass="71658">MSNSQTGGIANVLPSKIFPIPCEMQEPGKPPAPVNLDKINVVLPFDSCLSLSSAPQSRHLNIVSNKLNTTQCGISGEAAQKLFKSLREKYVRHKKEKEKWSEVEPGHISKRSGIYLNVNLTIEDTDTVPSDNHARAETVDLSDESDEEPEINNEMNVTRGETQIVKSRPTETEDQQSWNERNVQTLSAATSSTATMGAAYCFGFQTYKEDGPGETRQDRTANWSFIAPTGQQSWVMPDDCHHRTSCKHAIGRQQNYLIAADLDLQEVFVNVNDTNNIQNGNTTPVEEINRVCEEAIAAKMPAQPGKNVNPLSHTSTRILMSRPPRDFGIQVDKVVTLRDNIVPLQSRCPLVFKLEESKLPKELKLTVRPANNTWPKIQIFDVQESVTKEQRTTTATGTDKPRPTREMDSKTKINMEELGLAAPSLVFEFIDSITDDQTFDADLGGDSDADDNIPELSSSSASTSRGTKRSLTHINEELNFDSDDSIADPDFDPNINPKPTTVYAFSSDDDEPLANAVPKSTLKKTQQRYQDEEFSWAKYPYLPHVFPASTFVEDSGPTISTSQSPVEIFSSIMGDDFLNVIVTESNRYAQQKNNSLEFTLEELKAFLEILIIIIYPAYDSIGRPTKIFVTKEYRILCLSKDS</sequence>
<dbReference type="PANTHER" id="PTHR47055:SF3">
    <property type="entry name" value="PHORBOL-ESTER_DAG-TYPE DOMAIN-CONTAINING PROTEIN"/>
    <property type="match status" value="1"/>
</dbReference>
<proteinExistence type="predicted"/>
<evidence type="ECO:0000313" key="3">
    <source>
        <dbReference type="EMBL" id="KAH0812478.1"/>
    </source>
</evidence>
<comment type="caution">
    <text evidence="3">The sequence shown here is derived from an EMBL/GenBank/DDBJ whole genome shotgun (WGS) entry which is preliminary data.</text>
</comment>
<feature type="region of interest" description="Disordered" evidence="1">
    <location>
        <begin position="385"/>
        <end position="410"/>
    </location>
</feature>
<evidence type="ECO:0000313" key="4">
    <source>
        <dbReference type="Proteomes" id="UP000719412"/>
    </source>
</evidence>
<dbReference type="InterPro" id="IPR052638">
    <property type="entry name" value="PiggyBac_TE-derived"/>
</dbReference>
<feature type="compositionally biased region" description="Basic and acidic residues" evidence="1">
    <location>
        <begin position="399"/>
        <end position="410"/>
    </location>
</feature>
<gene>
    <name evidence="3" type="ORF">GEV33_010311</name>
</gene>
<reference evidence="3" key="1">
    <citation type="journal article" date="2020" name="J Insects Food Feed">
        <title>The yellow mealworm (Tenebrio molitor) genome: a resource for the emerging insects as food and feed industry.</title>
        <authorList>
            <person name="Eriksson T."/>
            <person name="Andere A."/>
            <person name="Kelstrup H."/>
            <person name="Emery V."/>
            <person name="Picard C."/>
        </authorList>
    </citation>
    <scope>NUCLEOTIDE SEQUENCE</scope>
    <source>
        <strain evidence="3">Stoneville</strain>
        <tissue evidence="3">Whole head</tissue>
    </source>
</reference>
<accession>A0A8J6HF12</accession>
<dbReference type="Pfam" id="PF13843">
    <property type="entry name" value="DDE_Tnp_1_7"/>
    <property type="match status" value="1"/>
</dbReference>
<feature type="domain" description="PiggyBac transposable element-derived protein" evidence="2">
    <location>
        <begin position="564"/>
        <end position="613"/>
    </location>
</feature>